<dbReference type="InterPro" id="IPR011701">
    <property type="entry name" value="MFS"/>
</dbReference>
<dbReference type="PROSITE" id="PS50850">
    <property type="entry name" value="MFS"/>
    <property type="match status" value="1"/>
</dbReference>
<gene>
    <name evidence="7" type="ORF">PCANC_02033</name>
</gene>
<feature type="transmembrane region" description="Helical" evidence="5">
    <location>
        <begin position="213"/>
        <end position="231"/>
    </location>
</feature>
<evidence type="ECO:0000256" key="5">
    <source>
        <dbReference type="SAM" id="Phobius"/>
    </source>
</evidence>
<dbReference type="CDD" id="cd17316">
    <property type="entry name" value="MFS_SV2_like"/>
    <property type="match status" value="1"/>
</dbReference>
<feature type="transmembrane region" description="Helical" evidence="5">
    <location>
        <begin position="403"/>
        <end position="424"/>
    </location>
</feature>
<feature type="domain" description="Major facilitator superfamily (MFS) profile" evidence="6">
    <location>
        <begin position="1"/>
        <end position="428"/>
    </location>
</feature>
<feature type="transmembrane region" description="Helical" evidence="5">
    <location>
        <begin position="278"/>
        <end position="296"/>
    </location>
</feature>
<feature type="transmembrane region" description="Helical" evidence="5">
    <location>
        <begin position="87"/>
        <end position="109"/>
    </location>
</feature>
<keyword evidence="2 5" id="KW-0812">Transmembrane</keyword>
<organism evidence="7 8">
    <name type="scientific">Puccinia coronata f. sp. avenae</name>
    <dbReference type="NCBI Taxonomy" id="200324"/>
    <lineage>
        <taxon>Eukaryota</taxon>
        <taxon>Fungi</taxon>
        <taxon>Dikarya</taxon>
        <taxon>Basidiomycota</taxon>
        <taxon>Pucciniomycotina</taxon>
        <taxon>Pucciniomycetes</taxon>
        <taxon>Pucciniales</taxon>
        <taxon>Pucciniaceae</taxon>
        <taxon>Puccinia</taxon>
    </lineage>
</organism>
<keyword evidence="8" id="KW-1185">Reference proteome</keyword>
<dbReference type="EMBL" id="PGCJ01000023">
    <property type="protein sequence ID" value="PLW56215.1"/>
    <property type="molecule type" value="Genomic_DNA"/>
</dbReference>
<evidence type="ECO:0000256" key="1">
    <source>
        <dbReference type="ARBA" id="ARBA00004141"/>
    </source>
</evidence>
<dbReference type="AlphaFoldDB" id="A0A2N5W1X8"/>
<evidence type="ECO:0000313" key="8">
    <source>
        <dbReference type="Proteomes" id="UP000235388"/>
    </source>
</evidence>
<evidence type="ECO:0000313" key="7">
    <source>
        <dbReference type="EMBL" id="PLW56215.1"/>
    </source>
</evidence>
<dbReference type="InterPro" id="IPR036259">
    <property type="entry name" value="MFS_trans_sf"/>
</dbReference>
<comment type="caution">
    <text evidence="7">The sequence shown here is derived from an EMBL/GenBank/DDBJ whole genome shotgun (WGS) entry which is preliminary data.</text>
</comment>
<dbReference type="Gene3D" id="1.20.1250.20">
    <property type="entry name" value="MFS general substrate transporter like domains"/>
    <property type="match status" value="2"/>
</dbReference>
<evidence type="ECO:0000256" key="2">
    <source>
        <dbReference type="ARBA" id="ARBA00022692"/>
    </source>
</evidence>
<dbReference type="Pfam" id="PF07690">
    <property type="entry name" value="MFS_1"/>
    <property type="match status" value="1"/>
</dbReference>
<feature type="transmembrane region" description="Helical" evidence="5">
    <location>
        <begin position="61"/>
        <end position="81"/>
    </location>
</feature>
<evidence type="ECO:0000259" key="6">
    <source>
        <dbReference type="PROSITE" id="PS50850"/>
    </source>
</evidence>
<dbReference type="Proteomes" id="UP000235388">
    <property type="component" value="Unassembled WGS sequence"/>
</dbReference>
<feature type="transmembrane region" description="Helical" evidence="5">
    <location>
        <begin position="251"/>
        <end position="271"/>
    </location>
</feature>
<accession>A0A2N5W1X8</accession>
<dbReference type="STRING" id="200324.A0A2N5W1X8"/>
<proteinExistence type="predicted"/>
<evidence type="ECO:0000256" key="3">
    <source>
        <dbReference type="ARBA" id="ARBA00022989"/>
    </source>
</evidence>
<feature type="transmembrane region" description="Helical" evidence="5">
    <location>
        <begin position="35"/>
        <end position="54"/>
    </location>
</feature>
<protein>
    <recommendedName>
        <fullName evidence="6">Major facilitator superfamily (MFS) profile domain-containing protein</fullName>
    </recommendedName>
</protein>
<dbReference type="OrthoDB" id="5296287at2759"/>
<dbReference type="PANTHER" id="PTHR23508">
    <property type="entry name" value="CARBOXYLIC ACID TRANSPORTER PROTEIN HOMOLOG"/>
    <property type="match status" value="1"/>
</dbReference>
<keyword evidence="3 5" id="KW-1133">Transmembrane helix</keyword>
<name>A0A2N5W1X8_9BASI</name>
<reference evidence="7 8" key="1">
    <citation type="submission" date="2017-11" db="EMBL/GenBank/DDBJ databases">
        <title>De novo assembly and phasing of dikaryotic genomes from two isolates of Puccinia coronata f. sp. avenae, the causal agent of oat crown rust.</title>
        <authorList>
            <person name="Miller M.E."/>
            <person name="Zhang Y."/>
            <person name="Omidvar V."/>
            <person name="Sperschneider J."/>
            <person name="Schwessinger B."/>
            <person name="Raley C."/>
            <person name="Palmer J.M."/>
            <person name="Garnica D."/>
            <person name="Upadhyaya N."/>
            <person name="Rathjen J."/>
            <person name="Taylor J.M."/>
            <person name="Park R.F."/>
            <person name="Dodds P.N."/>
            <person name="Hirsch C.D."/>
            <person name="Kianian S.F."/>
            <person name="Figueroa M."/>
        </authorList>
    </citation>
    <scope>NUCLEOTIDE SEQUENCE [LARGE SCALE GENOMIC DNA]</scope>
    <source>
        <strain evidence="7">12NC29</strain>
    </source>
</reference>
<dbReference type="InterPro" id="IPR020846">
    <property type="entry name" value="MFS_dom"/>
</dbReference>
<dbReference type="PANTHER" id="PTHR23508:SF10">
    <property type="entry name" value="CARBOXYLIC ACID TRANSPORTER PROTEIN HOMOLOG"/>
    <property type="match status" value="1"/>
</dbReference>
<keyword evidence="4 5" id="KW-0472">Membrane</keyword>
<sequence length="458" mass="50004">MTWLAGSLNFFAVDLSLKPLGAQYRIESLEEMRTAVTLTLLFRSLGALVFGLLAERFGRRWFLTLNMLGLGGAVLGTTFVPNYTDFLLLRGAFAFLFGGTYGIAVALALENLPTHTRGFVSGLFQHGYYHGYILAAGIDKTLSKPLNDWRLSFYVGSGLSFLSAAICGISPDSEAYIQLRQVARLYPNPDRPSIGRNFGRSLRGAITNHWKQTIYCIFLSTGLHSLSGISLDSYQKFAMANKNMSVENTGFLVLIGIGGSIVGAMIGGWMSQYLGRRITIIMMCTYAAVFVSLWILPDNFLGLAIGNFLLQFSLQGAWGEQILAKLPSASDIGALNDNFPDGCVGVVPIHLSELSPPGCIATFVGLTYNLGHMFSSPVPLLQLRAIDLTHYTSNDVDIYQYDLAQGILFGIVAGLVVFIVMFGYEEHGTVLKSVGGAMAESRSIHDLRNPHDHPEIDH</sequence>
<evidence type="ECO:0000256" key="4">
    <source>
        <dbReference type="ARBA" id="ARBA00023136"/>
    </source>
</evidence>
<dbReference type="GO" id="GO:0005886">
    <property type="term" value="C:plasma membrane"/>
    <property type="evidence" value="ECO:0007669"/>
    <property type="project" value="TreeGrafter"/>
</dbReference>
<comment type="subcellular location">
    <subcellularLocation>
        <location evidence="1">Membrane</location>
        <topology evidence="1">Multi-pass membrane protein</topology>
    </subcellularLocation>
</comment>
<dbReference type="GO" id="GO:0035879">
    <property type="term" value="P:plasma membrane lactate transport"/>
    <property type="evidence" value="ECO:0007669"/>
    <property type="project" value="TreeGrafter"/>
</dbReference>
<dbReference type="SUPFAM" id="SSF103473">
    <property type="entry name" value="MFS general substrate transporter"/>
    <property type="match status" value="1"/>
</dbReference>
<dbReference type="GO" id="GO:0015355">
    <property type="term" value="F:secondary active monocarboxylate transmembrane transporter activity"/>
    <property type="evidence" value="ECO:0007669"/>
    <property type="project" value="TreeGrafter"/>
</dbReference>